<protein>
    <submittedName>
        <fullName evidence="1">Uncharacterized protein</fullName>
    </submittedName>
</protein>
<comment type="caution">
    <text evidence="1">The sequence shown here is derived from an EMBL/GenBank/DDBJ whole genome shotgun (WGS) entry which is preliminary data.</text>
</comment>
<organism evidence="1 2">
    <name type="scientific">Diaporthe australafricana</name>
    <dbReference type="NCBI Taxonomy" id="127596"/>
    <lineage>
        <taxon>Eukaryota</taxon>
        <taxon>Fungi</taxon>
        <taxon>Dikarya</taxon>
        <taxon>Ascomycota</taxon>
        <taxon>Pezizomycotina</taxon>
        <taxon>Sordariomycetes</taxon>
        <taxon>Sordariomycetidae</taxon>
        <taxon>Diaporthales</taxon>
        <taxon>Diaporthaceae</taxon>
        <taxon>Diaporthe</taxon>
    </lineage>
</organism>
<proteinExistence type="predicted"/>
<name>A0ABR3WNQ9_9PEZI</name>
<reference evidence="1 2" key="1">
    <citation type="journal article" date="2024" name="IMA Fungus">
        <title>IMA Genome - F19 : A genome assembly and annotation guide to empower mycologists, including annotated draft genome sequences of Ceratocystis pirilliformis, Diaporthe australafricana, Fusarium ophioides, Paecilomyces lecythidis, and Sporothrix stenoceras.</title>
        <authorList>
            <person name="Aylward J."/>
            <person name="Wilson A.M."/>
            <person name="Visagie C.M."/>
            <person name="Spraker J."/>
            <person name="Barnes I."/>
            <person name="Buitendag C."/>
            <person name="Ceriani C."/>
            <person name="Del Mar Angel L."/>
            <person name="du Plessis D."/>
            <person name="Fuchs T."/>
            <person name="Gasser K."/>
            <person name="Kramer D."/>
            <person name="Li W."/>
            <person name="Munsamy K."/>
            <person name="Piso A."/>
            <person name="Price J.L."/>
            <person name="Sonnekus B."/>
            <person name="Thomas C."/>
            <person name="van der Nest A."/>
            <person name="van Dijk A."/>
            <person name="van Heerden A."/>
            <person name="van Vuuren N."/>
            <person name="Yilmaz N."/>
            <person name="Duong T.A."/>
            <person name="van der Merwe N.A."/>
            <person name="Wingfield M.J."/>
            <person name="Wingfield B.D."/>
        </authorList>
    </citation>
    <scope>NUCLEOTIDE SEQUENCE [LARGE SCALE GENOMIC DNA]</scope>
    <source>
        <strain evidence="1 2">CMW 18300</strain>
    </source>
</reference>
<sequence length="111" mass="12892">MLKRFLEKERHNRLNEVDSALSDFETIIENFGFAAPDKDSSRGGGEKANEDPKKMIRLYLRVCHLKNGLLAWKAQLEKMLKSCDKFRQMPGGSVDIDPELYIQRLIEDYDD</sequence>
<dbReference type="EMBL" id="JAWRVE010000064">
    <property type="protein sequence ID" value="KAL1865019.1"/>
    <property type="molecule type" value="Genomic_DNA"/>
</dbReference>
<accession>A0ABR3WNQ9</accession>
<evidence type="ECO:0000313" key="1">
    <source>
        <dbReference type="EMBL" id="KAL1865019.1"/>
    </source>
</evidence>
<keyword evidence="2" id="KW-1185">Reference proteome</keyword>
<gene>
    <name evidence="1" type="ORF">Daus18300_007366</name>
</gene>
<evidence type="ECO:0000313" key="2">
    <source>
        <dbReference type="Proteomes" id="UP001583177"/>
    </source>
</evidence>
<dbReference type="Proteomes" id="UP001583177">
    <property type="component" value="Unassembled WGS sequence"/>
</dbReference>